<keyword evidence="2" id="KW-1185">Reference proteome</keyword>
<sequence>MPDESASSARICWRFNLADTEGPWAITPEVWAGLREHLKWFETMTMHELFDNGEEPGKDYSLQRGFPNGEASRRWERLGLDDQDRVSRLRHGGPIRIYGLRVGNVFHVLWWDPNHEIWPSRSRWSNGRWTRG</sequence>
<dbReference type="RefSeq" id="WP_047222556.1">
    <property type="nucleotide sequence ID" value="NZ_JWIO01000010.1"/>
</dbReference>
<proteinExistence type="predicted"/>
<comment type="caution">
    <text evidence="1">The sequence shown here is derived from an EMBL/GenBank/DDBJ whole genome shotgun (WGS) entry which is preliminary data.</text>
</comment>
<name>A0ABR5F562_9ACTN</name>
<organism evidence="1 2">
    <name type="scientific">Protofrankia coriariae</name>
    <dbReference type="NCBI Taxonomy" id="1562887"/>
    <lineage>
        <taxon>Bacteria</taxon>
        <taxon>Bacillati</taxon>
        <taxon>Actinomycetota</taxon>
        <taxon>Actinomycetes</taxon>
        <taxon>Frankiales</taxon>
        <taxon>Frankiaceae</taxon>
        <taxon>Protofrankia</taxon>
    </lineage>
</organism>
<reference evidence="1 2" key="1">
    <citation type="submission" date="2014-12" db="EMBL/GenBank/DDBJ databases">
        <title>Frankia sp. BMG5.1 draft genome.</title>
        <authorList>
            <person name="Gtari M."/>
            <person name="Ghodhbane-Gtari F."/>
            <person name="Nouioui I."/>
            <person name="Ktari A."/>
            <person name="Hezbri K."/>
            <person name="Mimouni W."/>
            <person name="Sbissi I."/>
            <person name="Ayari A."/>
            <person name="Yamanaka T."/>
            <person name="Normand P."/>
            <person name="Tisa L.S."/>
            <person name="Boudabous A."/>
        </authorList>
    </citation>
    <scope>NUCLEOTIDE SEQUENCE [LARGE SCALE GENOMIC DNA]</scope>
    <source>
        <strain evidence="1 2">BMG5.1</strain>
    </source>
</reference>
<dbReference type="EMBL" id="JWIO01000010">
    <property type="protein sequence ID" value="KLL11864.1"/>
    <property type="molecule type" value="Genomic_DNA"/>
</dbReference>
<evidence type="ECO:0000313" key="2">
    <source>
        <dbReference type="Proteomes" id="UP000035425"/>
    </source>
</evidence>
<dbReference type="Proteomes" id="UP000035425">
    <property type="component" value="Unassembled WGS sequence"/>
</dbReference>
<gene>
    <name evidence="1" type="ORF">FrCorBMG51_08565</name>
</gene>
<accession>A0ABR5F562</accession>
<protein>
    <submittedName>
        <fullName evidence="1">Uncharacterized protein</fullName>
    </submittedName>
</protein>
<evidence type="ECO:0000313" key="1">
    <source>
        <dbReference type="EMBL" id="KLL11864.1"/>
    </source>
</evidence>